<evidence type="ECO:0000313" key="3">
    <source>
        <dbReference type="Proteomes" id="UP000680750"/>
    </source>
</evidence>
<organism evidence="2 3">
    <name type="scientific">Actinocatenispora sera</name>
    <dbReference type="NCBI Taxonomy" id="390989"/>
    <lineage>
        <taxon>Bacteria</taxon>
        <taxon>Bacillati</taxon>
        <taxon>Actinomycetota</taxon>
        <taxon>Actinomycetes</taxon>
        <taxon>Micromonosporales</taxon>
        <taxon>Micromonosporaceae</taxon>
        <taxon>Actinocatenispora</taxon>
    </lineage>
</organism>
<dbReference type="Proteomes" id="UP000680750">
    <property type="component" value="Chromosome"/>
</dbReference>
<dbReference type="KEGG" id="aser:Asera_59850"/>
<dbReference type="RefSeq" id="WP_030450013.1">
    <property type="nucleotide sequence ID" value="NZ_AP023354.1"/>
</dbReference>
<keyword evidence="1" id="KW-0472">Membrane</keyword>
<protein>
    <submittedName>
        <fullName evidence="2">Uncharacterized protein</fullName>
    </submittedName>
</protein>
<feature type="transmembrane region" description="Helical" evidence="1">
    <location>
        <begin position="65"/>
        <end position="84"/>
    </location>
</feature>
<proteinExistence type="predicted"/>
<gene>
    <name evidence="2" type="ORF">Asera_59850</name>
</gene>
<keyword evidence="1" id="KW-0812">Transmembrane</keyword>
<evidence type="ECO:0000313" key="2">
    <source>
        <dbReference type="EMBL" id="BCJ31877.1"/>
    </source>
</evidence>
<accession>A0A810L9F4</accession>
<keyword evidence="1" id="KW-1133">Transmembrane helix</keyword>
<dbReference type="EMBL" id="AP023354">
    <property type="protein sequence ID" value="BCJ31877.1"/>
    <property type="molecule type" value="Genomic_DNA"/>
</dbReference>
<sequence>MVYHVVCNGGRQQDRCRGTLRHADGRIEDVDVSGVDPYFINIPDGANVAVRDGPVGPCLDSTGAFLRRAVAAGLIALVLLGYLVRRHIWVEPDPVTPEAAPRL</sequence>
<name>A0A810L9F4_9ACTN</name>
<evidence type="ECO:0000256" key="1">
    <source>
        <dbReference type="SAM" id="Phobius"/>
    </source>
</evidence>
<keyword evidence="3" id="KW-1185">Reference proteome</keyword>
<dbReference type="AlphaFoldDB" id="A0A810L9F4"/>
<reference evidence="2" key="1">
    <citation type="submission" date="2020-08" db="EMBL/GenBank/DDBJ databases">
        <title>Whole genome shotgun sequence of Actinocatenispora sera NBRC 101916.</title>
        <authorList>
            <person name="Komaki H."/>
            <person name="Tamura T."/>
        </authorList>
    </citation>
    <scope>NUCLEOTIDE SEQUENCE</scope>
    <source>
        <strain evidence="2">NBRC 101916</strain>
    </source>
</reference>